<gene>
    <name evidence="2" type="ORF">V6N12_070278</name>
</gene>
<comment type="caution">
    <text evidence="2">The sequence shown here is derived from an EMBL/GenBank/DDBJ whole genome shotgun (WGS) entry which is preliminary data.</text>
</comment>
<feature type="region of interest" description="Disordered" evidence="1">
    <location>
        <begin position="51"/>
        <end position="78"/>
    </location>
</feature>
<evidence type="ECO:0000256" key="1">
    <source>
        <dbReference type="SAM" id="MobiDB-lite"/>
    </source>
</evidence>
<keyword evidence="3" id="KW-1185">Reference proteome</keyword>
<sequence length="176" mass="19328">MEWDVSLRTPPRRSRSGFSRGLIDDGGLSSHVSAENQTILSLAEKIPPHNCANFPRQYPSSNKAVDSSSRKSSEKYQSDLSTISTQFPVIIATINDSRRLLAQLKNLCGIVDQTRSDFPDGFDINMDSNEDSPMASIANLKRPRTQLLSVVSHEIDSNGNTFSSSAGLAQRASRDQ</sequence>
<evidence type="ECO:0000313" key="3">
    <source>
        <dbReference type="Proteomes" id="UP001472677"/>
    </source>
</evidence>
<reference evidence="2 3" key="1">
    <citation type="journal article" date="2024" name="G3 (Bethesda)">
        <title>Genome assembly of Hibiscus sabdariffa L. provides insights into metabolisms of medicinal natural products.</title>
        <authorList>
            <person name="Kim T."/>
        </authorList>
    </citation>
    <scope>NUCLEOTIDE SEQUENCE [LARGE SCALE GENOMIC DNA]</scope>
    <source>
        <strain evidence="2">TK-2024</strain>
        <tissue evidence="2">Old leaves</tissue>
    </source>
</reference>
<dbReference type="EMBL" id="JBBPBM010000006">
    <property type="protein sequence ID" value="KAK8579985.1"/>
    <property type="molecule type" value="Genomic_DNA"/>
</dbReference>
<dbReference type="Proteomes" id="UP001472677">
    <property type="component" value="Unassembled WGS sequence"/>
</dbReference>
<evidence type="ECO:0000313" key="2">
    <source>
        <dbReference type="EMBL" id="KAK8579985.1"/>
    </source>
</evidence>
<accession>A0ABR2FGC0</accession>
<feature type="compositionally biased region" description="Basic and acidic residues" evidence="1">
    <location>
        <begin position="68"/>
        <end position="77"/>
    </location>
</feature>
<organism evidence="2 3">
    <name type="scientific">Hibiscus sabdariffa</name>
    <name type="common">roselle</name>
    <dbReference type="NCBI Taxonomy" id="183260"/>
    <lineage>
        <taxon>Eukaryota</taxon>
        <taxon>Viridiplantae</taxon>
        <taxon>Streptophyta</taxon>
        <taxon>Embryophyta</taxon>
        <taxon>Tracheophyta</taxon>
        <taxon>Spermatophyta</taxon>
        <taxon>Magnoliopsida</taxon>
        <taxon>eudicotyledons</taxon>
        <taxon>Gunneridae</taxon>
        <taxon>Pentapetalae</taxon>
        <taxon>rosids</taxon>
        <taxon>malvids</taxon>
        <taxon>Malvales</taxon>
        <taxon>Malvaceae</taxon>
        <taxon>Malvoideae</taxon>
        <taxon>Hibiscus</taxon>
    </lineage>
</organism>
<feature type="region of interest" description="Disordered" evidence="1">
    <location>
        <begin position="1"/>
        <end position="29"/>
    </location>
</feature>
<proteinExistence type="predicted"/>
<name>A0ABR2FGC0_9ROSI</name>
<protein>
    <submittedName>
        <fullName evidence="2">Uncharacterized protein</fullName>
    </submittedName>
</protein>